<name>A0A7S4NFC0_9STRA</name>
<protein>
    <submittedName>
        <fullName evidence="1">Uncharacterized protein</fullName>
    </submittedName>
</protein>
<reference evidence="1" key="1">
    <citation type="submission" date="2021-01" db="EMBL/GenBank/DDBJ databases">
        <authorList>
            <person name="Corre E."/>
            <person name="Pelletier E."/>
            <person name="Niang G."/>
            <person name="Scheremetjew M."/>
            <person name="Finn R."/>
            <person name="Kale V."/>
            <person name="Holt S."/>
            <person name="Cochrane G."/>
            <person name="Meng A."/>
            <person name="Brown T."/>
            <person name="Cohen L."/>
        </authorList>
    </citation>
    <scope>NUCLEOTIDE SEQUENCE</scope>
    <source>
        <strain evidence="1">Isolate 1302-5</strain>
    </source>
</reference>
<accession>A0A7S4NFC0</accession>
<evidence type="ECO:0000313" key="1">
    <source>
        <dbReference type="EMBL" id="CAE2284541.1"/>
    </source>
</evidence>
<organism evidence="1">
    <name type="scientific">Odontella aurita</name>
    <dbReference type="NCBI Taxonomy" id="265563"/>
    <lineage>
        <taxon>Eukaryota</taxon>
        <taxon>Sar</taxon>
        <taxon>Stramenopiles</taxon>
        <taxon>Ochrophyta</taxon>
        <taxon>Bacillariophyta</taxon>
        <taxon>Mediophyceae</taxon>
        <taxon>Biddulphiophycidae</taxon>
        <taxon>Eupodiscales</taxon>
        <taxon>Odontellaceae</taxon>
        <taxon>Odontella</taxon>
    </lineage>
</organism>
<proteinExistence type="predicted"/>
<sequence length="113" mass="12380">MWSNKSMNNYSLVRMQLVNGIFSSFLSRDGTCMMQCEDVSLGISGGSRQVALGASLSVFFGHINCPHNRQGNLGKDNPCQEVGGDHQRMSHACPCLPSTLTRLFSEALFLHIS</sequence>
<gene>
    <name evidence="1" type="ORF">OAUR00152_LOCUS39596</name>
</gene>
<dbReference type="EMBL" id="HBKQ01057952">
    <property type="protein sequence ID" value="CAE2284541.1"/>
    <property type="molecule type" value="Transcribed_RNA"/>
</dbReference>
<dbReference type="AlphaFoldDB" id="A0A7S4NFC0"/>